<dbReference type="GeneTree" id="ENSGT00940000156280"/>
<keyword evidence="8" id="KW-1015">Disulfide bond</keyword>
<evidence type="ECO:0000256" key="6">
    <source>
        <dbReference type="ARBA" id="ARBA00022989"/>
    </source>
</evidence>
<keyword evidence="5" id="KW-0735">Signal-anchor</keyword>
<dbReference type="GO" id="GO:0008236">
    <property type="term" value="F:serine-type peptidase activity"/>
    <property type="evidence" value="ECO:0007669"/>
    <property type="project" value="InterPro"/>
</dbReference>
<dbReference type="PANTHER" id="PTHR11731:SF20">
    <property type="entry name" value="DIPEPTIDYL AMINOPEPTIDASE-LIKE PROTEIN 6"/>
    <property type="match status" value="1"/>
</dbReference>
<keyword evidence="3" id="KW-1003">Cell membrane</keyword>
<evidence type="ECO:0000256" key="3">
    <source>
        <dbReference type="ARBA" id="ARBA00022475"/>
    </source>
</evidence>
<evidence type="ECO:0000256" key="4">
    <source>
        <dbReference type="ARBA" id="ARBA00022692"/>
    </source>
</evidence>
<keyword evidence="6" id="KW-1133">Transmembrane helix</keyword>
<proteinExistence type="inferred from homology"/>
<evidence type="ECO:0000256" key="7">
    <source>
        <dbReference type="ARBA" id="ARBA00023136"/>
    </source>
</evidence>
<dbReference type="PANTHER" id="PTHR11731">
    <property type="entry name" value="PROTEASE FAMILY S9B,C DIPEPTIDYL-PEPTIDASE IV-RELATED"/>
    <property type="match status" value="1"/>
</dbReference>
<dbReference type="OMA" id="MANDEFF"/>
<dbReference type="GO" id="GO:0015459">
    <property type="term" value="F:potassium channel regulator activity"/>
    <property type="evidence" value="ECO:0007669"/>
    <property type="project" value="TreeGrafter"/>
</dbReference>
<dbReference type="GO" id="GO:0008076">
    <property type="term" value="C:voltage-gated potassium channel complex"/>
    <property type="evidence" value="ECO:0007669"/>
    <property type="project" value="TreeGrafter"/>
</dbReference>
<keyword evidence="13" id="KW-1185">Reference proteome</keyword>
<dbReference type="SUPFAM" id="SSF53474">
    <property type="entry name" value="alpha/beta-Hydrolases"/>
    <property type="match status" value="1"/>
</dbReference>
<dbReference type="Pfam" id="PF00326">
    <property type="entry name" value="Peptidase_S9"/>
    <property type="match status" value="1"/>
</dbReference>
<name>A0A8C4ND51_EPTBU</name>
<keyword evidence="9" id="KW-0325">Glycoprotein</keyword>
<evidence type="ECO:0000256" key="10">
    <source>
        <dbReference type="SAM" id="MobiDB-lite"/>
    </source>
</evidence>
<reference evidence="12" key="1">
    <citation type="submission" date="2025-08" db="UniProtKB">
        <authorList>
            <consortium name="Ensembl"/>
        </authorList>
    </citation>
    <scope>IDENTIFICATION</scope>
</reference>
<evidence type="ECO:0000256" key="9">
    <source>
        <dbReference type="ARBA" id="ARBA00023180"/>
    </source>
</evidence>
<evidence type="ECO:0000256" key="5">
    <source>
        <dbReference type="ARBA" id="ARBA00022968"/>
    </source>
</evidence>
<keyword evidence="7" id="KW-0472">Membrane</keyword>
<comment type="similarity">
    <text evidence="2">Belongs to the peptidase S9B family.</text>
</comment>
<evidence type="ECO:0000256" key="1">
    <source>
        <dbReference type="ARBA" id="ARBA00004401"/>
    </source>
</evidence>
<dbReference type="Ensembl" id="ENSEBUT00000001079.1">
    <property type="protein sequence ID" value="ENSEBUP00000000773.1"/>
    <property type="gene ID" value="ENSEBUG00000000829.1"/>
</dbReference>
<comment type="subcellular location">
    <subcellularLocation>
        <location evidence="1">Cell membrane</location>
        <topology evidence="1">Single-pass type II membrane protein</topology>
    </subcellularLocation>
</comment>
<dbReference type="Proteomes" id="UP000694388">
    <property type="component" value="Unplaced"/>
</dbReference>
<keyword evidence="4" id="KW-0812">Transmembrane</keyword>
<dbReference type="InterPro" id="IPR001375">
    <property type="entry name" value="Peptidase_S9_cat"/>
</dbReference>
<reference evidence="12" key="2">
    <citation type="submission" date="2025-09" db="UniProtKB">
        <authorList>
            <consortium name="Ensembl"/>
        </authorList>
    </citation>
    <scope>IDENTIFICATION</scope>
</reference>
<evidence type="ECO:0000256" key="8">
    <source>
        <dbReference type="ARBA" id="ARBA00023157"/>
    </source>
</evidence>
<dbReference type="AlphaFoldDB" id="A0A8C4ND51"/>
<dbReference type="InterPro" id="IPR029058">
    <property type="entry name" value="AB_hydrolase_fold"/>
</dbReference>
<dbReference type="Gene3D" id="3.40.50.1820">
    <property type="entry name" value="alpha/beta hydrolase"/>
    <property type="match status" value="1"/>
</dbReference>
<evidence type="ECO:0000259" key="11">
    <source>
        <dbReference type="Pfam" id="PF00326"/>
    </source>
</evidence>
<evidence type="ECO:0000313" key="13">
    <source>
        <dbReference type="Proteomes" id="UP000694388"/>
    </source>
</evidence>
<feature type="compositionally biased region" description="Acidic residues" evidence="10">
    <location>
        <begin position="214"/>
        <end position="225"/>
    </location>
</feature>
<dbReference type="GO" id="GO:1901379">
    <property type="term" value="P:regulation of potassium ion transmembrane transport"/>
    <property type="evidence" value="ECO:0007669"/>
    <property type="project" value="TreeGrafter"/>
</dbReference>
<sequence>MDGHGTCCHGSNFLHATHRRLGVLEESDQQAALRMLLELPYIDKTRVGIYGRGYGGFVAGLLLSSKQEDFHCGVLEAPIVDFALYASAFSERYLGLPSRDENVYEVARLTTRMSSLKLNKLLLMHNTADEVVHFQHMAELIKTFVATDTNYTLQIYPDQGHVLRGLQLERHHHHTLVQFFSECFRQPEISTGTSHHGSKTRGRQDDERQKDVDDFQEYEESEEED</sequence>
<dbReference type="InterPro" id="IPR050278">
    <property type="entry name" value="Serine_Prot_S9B/DPPIV"/>
</dbReference>
<feature type="region of interest" description="Disordered" evidence="10">
    <location>
        <begin position="190"/>
        <end position="225"/>
    </location>
</feature>
<protein>
    <recommendedName>
        <fullName evidence="11">Peptidase S9 prolyl oligopeptidase catalytic domain-containing protein</fullName>
    </recommendedName>
</protein>
<feature type="compositionally biased region" description="Basic and acidic residues" evidence="10">
    <location>
        <begin position="202"/>
        <end position="213"/>
    </location>
</feature>
<organism evidence="12 13">
    <name type="scientific">Eptatretus burgeri</name>
    <name type="common">Inshore hagfish</name>
    <dbReference type="NCBI Taxonomy" id="7764"/>
    <lineage>
        <taxon>Eukaryota</taxon>
        <taxon>Metazoa</taxon>
        <taxon>Chordata</taxon>
        <taxon>Craniata</taxon>
        <taxon>Vertebrata</taxon>
        <taxon>Cyclostomata</taxon>
        <taxon>Myxini</taxon>
        <taxon>Myxiniformes</taxon>
        <taxon>Myxinidae</taxon>
        <taxon>Eptatretinae</taxon>
        <taxon>Eptatretus</taxon>
    </lineage>
</organism>
<evidence type="ECO:0000256" key="2">
    <source>
        <dbReference type="ARBA" id="ARBA00006150"/>
    </source>
</evidence>
<dbReference type="GO" id="GO:0006508">
    <property type="term" value="P:proteolysis"/>
    <property type="evidence" value="ECO:0007669"/>
    <property type="project" value="InterPro"/>
</dbReference>
<evidence type="ECO:0000313" key="12">
    <source>
        <dbReference type="Ensembl" id="ENSEBUP00000000773.1"/>
    </source>
</evidence>
<feature type="domain" description="Peptidase S9 prolyl oligopeptidase catalytic" evidence="11">
    <location>
        <begin position="2"/>
        <end position="185"/>
    </location>
</feature>
<accession>A0A8C4ND51</accession>